<evidence type="ECO:0000313" key="2">
    <source>
        <dbReference type="Proteomes" id="UP000187429"/>
    </source>
</evidence>
<accession>A0A1R1YHQ4</accession>
<dbReference type="EMBL" id="LSSM01001508">
    <property type="protein sequence ID" value="OMJ26236.1"/>
    <property type="molecule type" value="Genomic_DNA"/>
</dbReference>
<name>A0A1R1YHQ4_9FUNG</name>
<comment type="caution">
    <text evidence="1">The sequence shown here is derived from an EMBL/GenBank/DDBJ whole genome shotgun (WGS) entry which is preliminary data.</text>
</comment>
<reference evidence="2" key="1">
    <citation type="submission" date="2017-01" db="EMBL/GenBank/DDBJ databases">
        <authorList>
            <person name="Wang Y."/>
            <person name="White M."/>
            <person name="Kvist S."/>
            <person name="Moncalvo J.-M."/>
        </authorList>
    </citation>
    <scope>NUCLEOTIDE SEQUENCE [LARGE SCALE GENOMIC DNA]</scope>
    <source>
        <strain evidence="2">ID-206-W2</strain>
    </source>
</reference>
<organism evidence="1 2">
    <name type="scientific">Smittium culicis</name>
    <dbReference type="NCBI Taxonomy" id="133412"/>
    <lineage>
        <taxon>Eukaryota</taxon>
        <taxon>Fungi</taxon>
        <taxon>Fungi incertae sedis</taxon>
        <taxon>Zoopagomycota</taxon>
        <taxon>Kickxellomycotina</taxon>
        <taxon>Harpellomycetes</taxon>
        <taxon>Harpellales</taxon>
        <taxon>Legeriomycetaceae</taxon>
        <taxon>Smittium</taxon>
    </lineage>
</organism>
<sequence length="71" mass="8523">MWTNNFLVPPRNFLLGILGESVKGAEGHWSRQYWDSYISCKWLRNDKSGAYRQNEYPYQPGLLFFLKFHSY</sequence>
<keyword evidence="2" id="KW-1185">Reference proteome</keyword>
<evidence type="ECO:0000313" key="1">
    <source>
        <dbReference type="EMBL" id="OMJ26236.1"/>
    </source>
</evidence>
<proteinExistence type="predicted"/>
<dbReference type="AlphaFoldDB" id="A0A1R1YHQ4"/>
<protein>
    <submittedName>
        <fullName evidence="1">Uncharacterized protein</fullName>
    </submittedName>
</protein>
<gene>
    <name evidence="1" type="ORF">AYI69_g4043</name>
</gene>
<dbReference type="Proteomes" id="UP000187429">
    <property type="component" value="Unassembled WGS sequence"/>
</dbReference>